<evidence type="ECO:0000259" key="4">
    <source>
        <dbReference type="Pfam" id="PF01494"/>
    </source>
</evidence>
<name>A0A419A9W5_9RHOB</name>
<dbReference type="InterPro" id="IPR036188">
    <property type="entry name" value="FAD/NAD-bd_sf"/>
</dbReference>
<accession>A0A419A9W5</accession>
<sequence length="380" mass="40652">MSAFPERTEVAIVGAGPAGLALAIGLARRGVDFVILDALPEAQNTSRAAVIHAGTLKALEPLDLAGPLIAQGLRVTGFRVRDRDRVLLRADFRALRHAPPFALMIPQDETEAILTRRLAGLGHAVLRPLAAERIETVSEGAVVTLADGRRIAARYVVGADGQDSTVRRQAGIDFPGKTHGSFMLADLRMDWPIPKDEVTLFFSAGGTLVVAPMSQDRYRVVAQCPEAPPRPSVADVQAVIDARGPRHGARVRQVLWGSRFRVHHRLAERFRAGPVLLIGDAAHVHSPAGGQGMNLGLRDAAALAEALTAALREGREGALDDHAAARMAAAREVLRMTDRLTAVATLRAPPLRLLRNLAIRAASSVPALRRRVARLLAGAE</sequence>
<dbReference type="GO" id="GO:0071949">
    <property type="term" value="F:FAD binding"/>
    <property type="evidence" value="ECO:0007669"/>
    <property type="project" value="InterPro"/>
</dbReference>
<dbReference type="GO" id="GO:0016709">
    <property type="term" value="F:oxidoreductase activity, acting on paired donors, with incorporation or reduction of molecular oxygen, NAD(P)H as one donor, and incorporation of one atom of oxygen"/>
    <property type="evidence" value="ECO:0007669"/>
    <property type="project" value="UniProtKB-ARBA"/>
</dbReference>
<dbReference type="AlphaFoldDB" id="A0A419A9W5"/>
<proteinExistence type="predicted"/>
<dbReference type="PANTHER" id="PTHR43004">
    <property type="entry name" value="TRK SYSTEM POTASSIUM UPTAKE PROTEIN"/>
    <property type="match status" value="1"/>
</dbReference>
<evidence type="ECO:0000313" key="5">
    <source>
        <dbReference type="EMBL" id="RJL19290.1"/>
    </source>
</evidence>
<feature type="domain" description="FAD-binding" evidence="4">
    <location>
        <begin position="7"/>
        <end position="336"/>
    </location>
</feature>
<dbReference type="OrthoDB" id="9791689at2"/>
<keyword evidence="6" id="KW-1185">Reference proteome</keyword>
<dbReference type="EMBL" id="QZEW01000017">
    <property type="protein sequence ID" value="RJL19290.1"/>
    <property type="molecule type" value="Genomic_DNA"/>
</dbReference>
<protein>
    <submittedName>
        <fullName evidence="5">FAD-binding protein</fullName>
    </submittedName>
</protein>
<dbReference type="PRINTS" id="PR00420">
    <property type="entry name" value="RNGMNOXGNASE"/>
</dbReference>
<dbReference type="Gene3D" id="3.30.70.2450">
    <property type="match status" value="1"/>
</dbReference>
<organism evidence="5 6">
    <name type="scientific">Paracoccus siganidrum</name>
    <dbReference type="NCBI Taxonomy" id="1276757"/>
    <lineage>
        <taxon>Bacteria</taxon>
        <taxon>Pseudomonadati</taxon>
        <taxon>Pseudomonadota</taxon>
        <taxon>Alphaproteobacteria</taxon>
        <taxon>Rhodobacterales</taxon>
        <taxon>Paracoccaceae</taxon>
        <taxon>Paracoccus</taxon>
    </lineage>
</organism>
<dbReference type="Proteomes" id="UP000283587">
    <property type="component" value="Unassembled WGS sequence"/>
</dbReference>
<gene>
    <name evidence="5" type="ORF">D3P05_05205</name>
</gene>
<dbReference type="PANTHER" id="PTHR43004:SF19">
    <property type="entry name" value="BINDING MONOOXYGENASE, PUTATIVE (JCVI)-RELATED"/>
    <property type="match status" value="1"/>
</dbReference>
<evidence type="ECO:0000313" key="6">
    <source>
        <dbReference type="Proteomes" id="UP000283587"/>
    </source>
</evidence>
<dbReference type="Gene3D" id="3.50.50.60">
    <property type="entry name" value="FAD/NAD(P)-binding domain"/>
    <property type="match status" value="1"/>
</dbReference>
<keyword evidence="2" id="KW-0285">Flavoprotein</keyword>
<comment type="cofactor">
    <cofactor evidence="1">
        <name>FAD</name>
        <dbReference type="ChEBI" id="CHEBI:57692"/>
    </cofactor>
</comment>
<dbReference type="SUPFAM" id="SSF51905">
    <property type="entry name" value="FAD/NAD(P)-binding domain"/>
    <property type="match status" value="1"/>
</dbReference>
<dbReference type="RefSeq" id="WP_119897125.1">
    <property type="nucleotide sequence ID" value="NZ_QNRC01000014.1"/>
</dbReference>
<keyword evidence="3" id="KW-0274">FAD</keyword>
<reference evidence="6" key="1">
    <citation type="submission" date="2018-09" db="EMBL/GenBank/DDBJ databases">
        <title>Paracoccus onubensis nov. sp. a moderate halophilic bacterium isolated from Gruta de las Maravillas (Aracena, Spain).</title>
        <authorList>
            <person name="Jurado V."/>
            <person name="Gutierrez-Patricio S."/>
            <person name="Gonzalez-Pimentel J.L."/>
            <person name="Miller A.Z."/>
            <person name="Laiz L."/>
            <person name="Saiz-Jimenez C."/>
        </authorList>
    </citation>
    <scope>NUCLEOTIDE SEQUENCE [LARGE SCALE GENOMIC DNA]</scope>
    <source>
        <strain evidence="6">DSM 26381</strain>
    </source>
</reference>
<evidence type="ECO:0000256" key="2">
    <source>
        <dbReference type="ARBA" id="ARBA00022630"/>
    </source>
</evidence>
<dbReference type="InterPro" id="IPR050641">
    <property type="entry name" value="RIFMO-like"/>
</dbReference>
<comment type="caution">
    <text evidence="5">The sequence shown here is derived from an EMBL/GenBank/DDBJ whole genome shotgun (WGS) entry which is preliminary data.</text>
</comment>
<dbReference type="InterPro" id="IPR002938">
    <property type="entry name" value="FAD-bd"/>
</dbReference>
<dbReference type="Pfam" id="PF01494">
    <property type="entry name" value="FAD_binding_3"/>
    <property type="match status" value="1"/>
</dbReference>
<evidence type="ECO:0000256" key="3">
    <source>
        <dbReference type="ARBA" id="ARBA00022827"/>
    </source>
</evidence>
<evidence type="ECO:0000256" key="1">
    <source>
        <dbReference type="ARBA" id="ARBA00001974"/>
    </source>
</evidence>